<dbReference type="CDD" id="cd00190">
    <property type="entry name" value="Tryp_SPc"/>
    <property type="match status" value="1"/>
</dbReference>
<dbReference type="InterPro" id="IPR043504">
    <property type="entry name" value="Peptidase_S1_PA_chymotrypsin"/>
</dbReference>
<protein>
    <submittedName>
        <fullName evidence="4">Peptidase S1 and S6 chymotrypsin/Hap</fullName>
    </submittedName>
</protein>
<dbReference type="PANTHER" id="PTHR24276">
    <property type="entry name" value="POLYSERASE-RELATED"/>
    <property type="match status" value="1"/>
</dbReference>
<feature type="domain" description="Peptidase S1" evidence="3">
    <location>
        <begin position="25"/>
        <end position="271"/>
    </location>
</feature>
<dbReference type="KEGG" id="tpr:Tpau_1101"/>
<dbReference type="PROSITE" id="PS50240">
    <property type="entry name" value="TRYPSIN_DOM"/>
    <property type="match status" value="1"/>
</dbReference>
<sequence>MRRLVIILIGTALLALAGGPPAGAIIGGKVAPEAPPSLGSLQVELPGDAVTPDNHRCGTTLIAPQWVVTASHCAILGNAGDAATGPMRASVRIGSTNTGTGGELVGVDRFYRLGTPTEAREDGYDWLLRDIALLRLERPVRATPIPIASKTPAAGTPARIMGWGSTCSDPAKMRDPQCYPSELRTAETAVQDARACPNIQGSDTPRPLCIGGKDGRPTIGNADSGSPALVQENGAWVIAGVVSGPGTNDDKGPGLYMDLTQQRDWIDSIINNTIVPDAPPTPDVAGAVLLGNCIGSIVRPPGATPDAPAMVLTNGHCVSGDRPAPGGATVNQPSNRTMLAAGRTGESVTTVRADRLVYATMSRTDVAVYRLDSTYAQVAARGATVFDLATTPIRPGDRFSMNTGAARKSCSAEAVVPTVREGDWEQRDSVRYRDCSSVPGESGSPLISPDGRTVVGVNNSSNTDGEKCTDDNPCEIAADGTVTAVKGRSYGQQIDALARCLTRDSIDLSRPGCDLPGAA</sequence>
<dbReference type="PROSITE" id="PS00134">
    <property type="entry name" value="TRYPSIN_HIS"/>
    <property type="match status" value="1"/>
</dbReference>
<dbReference type="InterPro" id="IPR001254">
    <property type="entry name" value="Trypsin_dom"/>
</dbReference>
<organism evidence="4 5">
    <name type="scientific">Tsukamurella paurometabola (strain ATCC 8368 / DSM 20162 / CCUG 35730 / CIP 100753 / JCM 10117 / KCTC 9821 / NBRC 16120 / NCIMB 702349 / NCTC 13040)</name>
    <name type="common">Corynebacterium paurometabolum</name>
    <dbReference type="NCBI Taxonomy" id="521096"/>
    <lineage>
        <taxon>Bacteria</taxon>
        <taxon>Bacillati</taxon>
        <taxon>Actinomycetota</taxon>
        <taxon>Actinomycetes</taxon>
        <taxon>Mycobacteriales</taxon>
        <taxon>Tsukamurellaceae</taxon>
        <taxon>Tsukamurella</taxon>
    </lineage>
</organism>
<keyword evidence="2" id="KW-1015">Disulfide bond</keyword>
<gene>
    <name evidence="4" type="ordered locus">Tpau_1101</name>
</gene>
<evidence type="ECO:0000259" key="3">
    <source>
        <dbReference type="PROSITE" id="PS50240"/>
    </source>
</evidence>
<dbReference type="InterPro" id="IPR001314">
    <property type="entry name" value="Peptidase_S1A"/>
</dbReference>
<dbReference type="STRING" id="521096.Tpau_1101"/>
<comment type="similarity">
    <text evidence="1">Belongs to the peptidase S1 family.</text>
</comment>
<dbReference type="SMART" id="SM00020">
    <property type="entry name" value="Tryp_SPc"/>
    <property type="match status" value="1"/>
</dbReference>
<dbReference type="Pfam" id="PF00089">
    <property type="entry name" value="Trypsin"/>
    <property type="match status" value="1"/>
</dbReference>
<name>D5UVE3_TSUPD</name>
<evidence type="ECO:0000313" key="4">
    <source>
        <dbReference type="EMBL" id="ADG77733.1"/>
    </source>
</evidence>
<dbReference type="GO" id="GO:0004252">
    <property type="term" value="F:serine-type endopeptidase activity"/>
    <property type="evidence" value="ECO:0007669"/>
    <property type="project" value="InterPro"/>
</dbReference>
<dbReference type="EMBL" id="CP001966">
    <property type="protein sequence ID" value="ADG77733.1"/>
    <property type="molecule type" value="Genomic_DNA"/>
</dbReference>
<proteinExistence type="inferred from homology"/>
<dbReference type="eggNOG" id="COG5640">
    <property type="taxonomic scope" value="Bacteria"/>
</dbReference>
<dbReference type="InterPro" id="IPR050430">
    <property type="entry name" value="Peptidase_S1"/>
</dbReference>
<dbReference type="Gene3D" id="2.40.10.120">
    <property type="match status" value="1"/>
</dbReference>
<dbReference type="AlphaFoldDB" id="D5UVE3"/>
<dbReference type="SUPFAM" id="SSF50494">
    <property type="entry name" value="Trypsin-like serine proteases"/>
    <property type="match status" value="2"/>
</dbReference>
<dbReference type="Proteomes" id="UP000001213">
    <property type="component" value="Chromosome"/>
</dbReference>
<dbReference type="GO" id="GO:0006508">
    <property type="term" value="P:proteolysis"/>
    <property type="evidence" value="ECO:0007669"/>
    <property type="project" value="InterPro"/>
</dbReference>
<dbReference type="PRINTS" id="PR00722">
    <property type="entry name" value="CHYMOTRYPSIN"/>
</dbReference>
<evidence type="ECO:0000313" key="5">
    <source>
        <dbReference type="Proteomes" id="UP000001213"/>
    </source>
</evidence>
<dbReference type="RefSeq" id="WP_013125771.1">
    <property type="nucleotide sequence ID" value="NC_014158.1"/>
</dbReference>
<reference evidence="5" key="1">
    <citation type="submission" date="2010-03" db="EMBL/GenBank/DDBJ databases">
        <title>The complete chromosome of Tsukamurella paurometabola DSM 20162.</title>
        <authorList>
            <consortium name="US DOE Joint Genome Institute (JGI-PGF)"/>
            <person name="Lucas S."/>
            <person name="Copeland A."/>
            <person name="Lapidus A."/>
            <person name="Glavina del Rio T."/>
            <person name="Dalin E."/>
            <person name="Tice H."/>
            <person name="Bruce D."/>
            <person name="Goodwin L."/>
            <person name="Pitluck S."/>
            <person name="Kyrpides N."/>
            <person name="Mavromatis K."/>
            <person name="Ivanova N."/>
            <person name="Mikhailova N."/>
            <person name="Munk A.C."/>
            <person name="Brettin T."/>
            <person name="Detter J.C."/>
            <person name="Tapia R."/>
            <person name="Han C."/>
            <person name="Larimer F."/>
            <person name="Land M."/>
            <person name="Hauser L."/>
            <person name="Markowitz V."/>
            <person name="Cheng J.-F."/>
            <person name="Hugenholtz P."/>
            <person name="Woyke T."/>
            <person name="Wu D."/>
            <person name="Jando M."/>
            <person name="Brambilla E."/>
            <person name="Klenk H.-P."/>
            <person name="Eisen J.A."/>
        </authorList>
    </citation>
    <scope>NUCLEOTIDE SEQUENCE [LARGE SCALE GENOMIC DNA]</scope>
    <source>
        <strain evidence="5">ATCC 8368 / DSM 20162 / CCUG 35730 / CIP 100753 / JCM 10117 / KCTC 9821 / NBRC 16120 / NCIMB 702349 / NCTC 13040</strain>
    </source>
</reference>
<keyword evidence="5" id="KW-1185">Reference proteome</keyword>
<evidence type="ECO:0000256" key="1">
    <source>
        <dbReference type="ARBA" id="ARBA00007664"/>
    </source>
</evidence>
<evidence type="ECO:0000256" key="2">
    <source>
        <dbReference type="ARBA" id="ARBA00023157"/>
    </source>
</evidence>
<accession>D5UVE3</accession>
<dbReference type="Pfam" id="PF13365">
    <property type="entry name" value="Trypsin_2"/>
    <property type="match status" value="1"/>
</dbReference>
<dbReference type="HOGENOM" id="CLU_526671_0_0_11"/>
<dbReference type="Gene3D" id="2.40.10.10">
    <property type="entry name" value="Trypsin-like serine proteases"/>
    <property type="match status" value="1"/>
</dbReference>
<dbReference type="InterPro" id="IPR009003">
    <property type="entry name" value="Peptidase_S1_PA"/>
</dbReference>
<reference evidence="4 5" key="2">
    <citation type="journal article" date="2011" name="Stand. Genomic Sci.">
        <title>Complete genome sequence of Tsukamurella paurometabola type strain (no. 33).</title>
        <authorList>
            <person name="Munk A.C."/>
            <person name="Lapidus A."/>
            <person name="Lucas S."/>
            <person name="Nolan M."/>
            <person name="Tice H."/>
            <person name="Cheng J.F."/>
            <person name="Del Rio T.G."/>
            <person name="Goodwin L."/>
            <person name="Pitluck S."/>
            <person name="Liolios K."/>
            <person name="Huntemann M."/>
            <person name="Ivanova N."/>
            <person name="Mavromatis K."/>
            <person name="Mikhailova N."/>
            <person name="Pati A."/>
            <person name="Chen A."/>
            <person name="Palaniappan K."/>
            <person name="Tapia R."/>
            <person name="Han C."/>
            <person name="Land M."/>
            <person name="Hauser L."/>
            <person name="Chang Y.J."/>
            <person name="Jeffries C.D."/>
            <person name="Brettin T."/>
            <person name="Yasawong M."/>
            <person name="Brambilla E.M."/>
            <person name="Rohde M."/>
            <person name="Sikorski J."/>
            <person name="Goker M."/>
            <person name="Detter J.C."/>
            <person name="Woyke T."/>
            <person name="Bristow J."/>
            <person name="Eisen J.A."/>
            <person name="Markowitz V."/>
            <person name="Hugenholtz P."/>
            <person name="Kyrpides N.C."/>
            <person name="Klenk H.P."/>
        </authorList>
    </citation>
    <scope>NUCLEOTIDE SEQUENCE [LARGE SCALE GENOMIC DNA]</scope>
    <source>
        <strain evidence="5">ATCC 8368 / DSM 20162 / CCUG 35730 / CIP 100753 / JCM 10117 / KCTC 9821 / NBRC 16120 / NCIMB 702349 / NCTC 13040</strain>
    </source>
</reference>
<dbReference type="PANTHER" id="PTHR24276:SF98">
    <property type="entry name" value="FI18310P1-RELATED"/>
    <property type="match status" value="1"/>
</dbReference>
<dbReference type="InterPro" id="IPR018114">
    <property type="entry name" value="TRYPSIN_HIS"/>
</dbReference>